<evidence type="ECO:0000259" key="1">
    <source>
        <dbReference type="PROSITE" id="PS50878"/>
    </source>
</evidence>
<dbReference type="PANTHER" id="PTHR34047">
    <property type="entry name" value="NUCLEAR INTRON MATURASE 1, MITOCHONDRIAL-RELATED"/>
    <property type="match status" value="1"/>
</dbReference>
<dbReference type="InterPro" id="IPR003615">
    <property type="entry name" value="HNH_nuc"/>
</dbReference>
<proteinExistence type="predicted"/>
<dbReference type="Gene3D" id="1.10.30.50">
    <property type="match status" value="1"/>
</dbReference>
<dbReference type="GO" id="GO:0003676">
    <property type="term" value="F:nucleic acid binding"/>
    <property type="evidence" value="ECO:0007669"/>
    <property type="project" value="InterPro"/>
</dbReference>
<evidence type="ECO:0000313" key="2">
    <source>
        <dbReference type="EMBL" id="ALO63257.1"/>
    </source>
</evidence>
<protein>
    <submittedName>
        <fullName evidence="2">Putative reverse transcriptase, intron maturase and HNH endonuclease</fullName>
    </submittedName>
</protein>
<gene>
    <name evidence="2" type="primary">orf620</name>
</gene>
<reference evidence="2" key="1">
    <citation type="journal article" date="2015" name="BMC Evol. Biol.">
        <title>Chloroplast phylogenomic analysis of chlorophyte green algae identifies a novel lineage sister to the Sphaeropleales (Chlorophyceae).</title>
        <authorList>
            <person name="Lemieux C."/>
            <person name="Vincent A.T."/>
            <person name="Labarre A."/>
            <person name="Otis C."/>
            <person name="Turmel M."/>
        </authorList>
    </citation>
    <scope>NUCLEOTIDE SEQUENCE</scope>
</reference>
<geneLocation type="chloroplast" evidence="2"/>
<dbReference type="InterPro" id="IPR043502">
    <property type="entry name" value="DNA/RNA_pol_sf"/>
</dbReference>
<dbReference type="PANTHER" id="PTHR34047:SF10">
    <property type="entry name" value="GROUP II INTRON-ASSOCIATED OPEN READING FRAME"/>
    <property type="match status" value="1"/>
</dbReference>
<dbReference type="Pfam" id="PF01844">
    <property type="entry name" value="HNH"/>
    <property type="match status" value="1"/>
</dbReference>
<keyword evidence="2" id="KW-0808">Transferase</keyword>
<dbReference type="EMBL" id="KT625417">
    <property type="protein sequence ID" value="ALO63257.1"/>
    <property type="molecule type" value="Genomic_DNA"/>
</dbReference>
<dbReference type="InterPro" id="IPR002711">
    <property type="entry name" value="HNH"/>
</dbReference>
<name>A0A0S2LPX6_CHLAP</name>
<keyword evidence="2" id="KW-0150">Chloroplast</keyword>
<dbReference type="GO" id="GO:0004519">
    <property type="term" value="F:endonuclease activity"/>
    <property type="evidence" value="ECO:0007669"/>
    <property type="project" value="UniProtKB-KW"/>
</dbReference>
<dbReference type="InterPro" id="IPR025960">
    <property type="entry name" value="RVT_N"/>
</dbReference>
<keyword evidence="2" id="KW-0548">Nucleotidyltransferase</keyword>
<keyword evidence="2" id="KW-0540">Nuclease</keyword>
<dbReference type="Pfam" id="PF08388">
    <property type="entry name" value="GIIM"/>
    <property type="match status" value="1"/>
</dbReference>
<dbReference type="CDD" id="cd00085">
    <property type="entry name" value="HNHc"/>
    <property type="match status" value="1"/>
</dbReference>
<dbReference type="InterPro" id="IPR013597">
    <property type="entry name" value="Mat_intron_G2"/>
</dbReference>
<feature type="domain" description="Reverse transcriptase" evidence="1">
    <location>
        <begin position="134"/>
        <end position="384"/>
    </location>
</feature>
<organism evidence="2">
    <name type="scientific">Chlamydomonas applanata</name>
    <name type="common">Chlamydomonas humicola</name>
    <dbReference type="NCBI Taxonomy" id="35704"/>
    <lineage>
        <taxon>Eukaryota</taxon>
        <taxon>Viridiplantae</taxon>
        <taxon>Chlorophyta</taxon>
        <taxon>core chlorophytes</taxon>
        <taxon>Chlorophyceae</taxon>
        <taxon>CS clade</taxon>
        <taxon>Chlamydomonadales</taxon>
        <taxon>Chlamydomonadaceae</taxon>
        <taxon>Chlamydomonas</taxon>
    </lineage>
</organism>
<dbReference type="InterPro" id="IPR051083">
    <property type="entry name" value="GrpII_Intron_Splice-Mob/Def"/>
</dbReference>
<dbReference type="InterPro" id="IPR000477">
    <property type="entry name" value="RT_dom"/>
</dbReference>
<keyword evidence="2" id="KW-0378">Hydrolase</keyword>
<dbReference type="CDD" id="cd01651">
    <property type="entry name" value="RT_G2_intron"/>
    <property type="match status" value="1"/>
</dbReference>
<dbReference type="GO" id="GO:0008270">
    <property type="term" value="F:zinc ion binding"/>
    <property type="evidence" value="ECO:0007669"/>
    <property type="project" value="InterPro"/>
</dbReference>
<dbReference type="Pfam" id="PF00078">
    <property type="entry name" value="RVT_1"/>
    <property type="match status" value="1"/>
</dbReference>
<keyword evidence="2" id="KW-0934">Plastid</keyword>
<dbReference type="NCBIfam" id="TIGR04416">
    <property type="entry name" value="group_II_RT_mat"/>
    <property type="match status" value="1"/>
</dbReference>
<keyword evidence="2" id="KW-0695">RNA-directed DNA polymerase</keyword>
<dbReference type="PROSITE" id="PS50878">
    <property type="entry name" value="RT_POL"/>
    <property type="match status" value="1"/>
</dbReference>
<dbReference type="InterPro" id="IPR030931">
    <property type="entry name" value="Group_II_RT_mat"/>
</dbReference>
<keyword evidence="2" id="KW-0255">Endonuclease</keyword>
<dbReference type="GO" id="GO:0003964">
    <property type="term" value="F:RNA-directed DNA polymerase activity"/>
    <property type="evidence" value="ECO:0007669"/>
    <property type="project" value="UniProtKB-KW"/>
</dbReference>
<dbReference type="SUPFAM" id="SSF56672">
    <property type="entry name" value="DNA/RNA polymerases"/>
    <property type="match status" value="1"/>
</dbReference>
<dbReference type="SMART" id="SM00507">
    <property type="entry name" value="HNHc"/>
    <property type="match status" value="1"/>
</dbReference>
<dbReference type="AlphaFoldDB" id="A0A0S2LPX6"/>
<dbReference type="Pfam" id="PF13655">
    <property type="entry name" value="RVT_N"/>
    <property type="match status" value="1"/>
</dbReference>
<accession>A0A0S2LPX6</accession>
<sequence length="620" mass="71894">MVSESRLQATCLINAGNPEKANAPVRIVRVICRRQGRNWQILQRKIMSKFIILNLAWKSINWLKVTDRVRRIQRRIYKAKRKGNIDQVHWLQKRLINSIDAKLMAVQLVTTLNRGKKTAGVDRIRGLTEKQKIALARSLRLDGKASSIRRVWIPKPGKTEKRPLGIPTIKDRAKQALAKLALEPEWEAVFEPNSYGFRPARSAHDAIEAIFLALRHGVPKWIFDADIRKCFDRIDHDALISKLNTFPEMEKQIRAWLKADIMEGYANNPKDIQQSTMGTPQGGIVSPLLANIALHGMENHLKNFVTRLPTPRKGANRGSIAKQKALTLVRYADDFVLIHENLAILEACKEEAKRWLTDIGLELNEEKSAIRDGRLGFKFLGFQIIQVRKNKEYKVKIYPHKDKQKALLDKVKTVVQLNKASSAYKLIRTLRPIIIGWANYYKFCECKETFHRLNDSIFRCVRAWVFRRDTRNGRKVIKERYFPSGRSYIFQGVKHQDNWILVGKQRGPNGQIQETFLPHIVWVASEKFVKVKEDMSPYNGDYMYWGLRKEKYQTLSTRAQRLLKEQKMKCTLCNKPFVTFDTLEVDHIIPLHKGGKDTYGNLQLLHRHCHIRKTADDLKS</sequence>